<keyword evidence="1" id="KW-0051">Antiviral defense</keyword>
<name>A0A0D6B927_RHOSU</name>
<reference evidence="3 4" key="1">
    <citation type="submission" date="2015-02" db="EMBL/GenBank/DDBJ databases">
        <title>Genome sequene of Rhodovulum sulfidophilum DSM 2351.</title>
        <authorList>
            <person name="Nagao N."/>
        </authorList>
    </citation>
    <scope>NUCLEOTIDE SEQUENCE [LARGE SCALE GENOMIC DNA]</scope>
    <source>
        <strain evidence="3 4">DSM 2351</strain>
    </source>
</reference>
<protein>
    <recommendedName>
        <fullName evidence="2">CRISPR type III-associated protein domain-containing protein</fullName>
    </recommendedName>
</protein>
<dbReference type="Pfam" id="PF03787">
    <property type="entry name" value="RAMPs"/>
    <property type="match status" value="1"/>
</dbReference>
<dbReference type="InterPro" id="IPR005537">
    <property type="entry name" value="RAMP_III_fam"/>
</dbReference>
<dbReference type="AlphaFoldDB" id="A0A0D6B927"/>
<dbReference type="GO" id="GO:0051607">
    <property type="term" value="P:defense response to virus"/>
    <property type="evidence" value="ECO:0007669"/>
    <property type="project" value="UniProtKB-KW"/>
</dbReference>
<accession>A0A0D6B927</accession>
<dbReference type="EMBL" id="AP014800">
    <property type="protein sequence ID" value="BAQ71290.1"/>
    <property type="molecule type" value="Genomic_DNA"/>
</dbReference>
<evidence type="ECO:0000313" key="3">
    <source>
        <dbReference type="EMBL" id="BAQ71290.1"/>
    </source>
</evidence>
<evidence type="ECO:0000256" key="1">
    <source>
        <dbReference type="ARBA" id="ARBA00023118"/>
    </source>
</evidence>
<evidence type="ECO:0000259" key="2">
    <source>
        <dbReference type="Pfam" id="PF03787"/>
    </source>
</evidence>
<dbReference type="Proteomes" id="UP000064912">
    <property type="component" value="Chromosome"/>
</dbReference>
<dbReference type="KEGG" id="rsu:NHU_04170"/>
<feature type="domain" description="CRISPR type III-associated protein" evidence="2">
    <location>
        <begin position="21"/>
        <end position="180"/>
    </location>
</feature>
<sequence>MTVPGFYCFPLALGLEAPFLVAGSTPSAYGLDVAQIRNADGRAIIPDSHIRGVVRHAWAALESDGCEIPATTESLFGAEGTDTDPIAGAISFSDLIAVEDGKLLRSTRVAIDEETGAARDGHLIVVEQIAKIGQVVNFRGNLTMFLGEDEDAGEYRDALQRALDLVLSVGRFKTVGFGRVVQPSVGSAEKIGLTQGDPVDGMRVSFAFRLDRRLLVDIVRRDANTLASSEVISGAAIKGTLARQMELFGEDIQNGPVAKALSRMRVSHAFPFGGGLGRSSNRLDAVRFEQSASGKRYLSSWPKGSASHPTTERAVPRFRVDWKDEDLPQEPVTLSLRRDLRIRTAINSESGAAADGKLFAESSVLPVIESGEPVVWRGEVSLPANAGPEVRNGFRICLDHFRSGLFLLGKTRAQTEAIEFSPASPIPIPSSNDGVFTVVLKTPALMLREIHLSSEMCFAEALQLYWERASNGALRIATEEECRSAEIRHDAAFNDPEQLEFFAQVELRGGFQAVRHQFFGSEVVEPFVLCKPGTVFKLIAQDEAAGVLALDGFLEMGLPVASWAERDELETGYNFDFDKCPFLPQNGFGAIEFDMEGGAA</sequence>
<organism evidence="3 4">
    <name type="scientific">Rhodovulum sulfidophilum</name>
    <name type="common">Rhodobacter sulfidophilus</name>
    <dbReference type="NCBI Taxonomy" id="35806"/>
    <lineage>
        <taxon>Bacteria</taxon>
        <taxon>Pseudomonadati</taxon>
        <taxon>Pseudomonadota</taxon>
        <taxon>Alphaproteobacteria</taxon>
        <taxon>Rhodobacterales</taxon>
        <taxon>Paracoccaceae</taxon>
        <taxon>Rhodovulum</taxon>
    </lineage>
</organism>
<dbReference type="PATRIC" id="fig|35806.4.peg.4275"/>
<gene>
    <name evidence="3" type="ORF">NHU_04170</name>
</gene>
<proteinExistence type="predicted"/>
<evidence type="ECO:0000313" key="4">
    <source>
        <dbReference type="Proteomes" id="UP000064912"/>
    </source>
</evidence>
<dbReference type="CDD" id="cd09726">
    <property type="entry name" value="RAMP_I_III"/>
    <property type="match status" value="1"/>
</dbReference>